<name>A0A549THD4_9HYPH</name>
<proteinExistence type="predicted"/>
<sequence>MTDKRWLILDLEAPLLAFGGVVIDQIGVTRDFPAASMLTGLFANALGWTRTETDKHQALQDRLVFAARIDRDRPAGILTDMQNAQLEKSDRGWTTWGLVEGRDGASYGAPHRRKRDYHMDARIMIAVRLAPCDDAPDLDRLAEALYRPARPLFIGRKPCLPSRPILAARRDDWFMEAPTAYAALSRLPAADRKDRRSRLRAFWPPGEGPDEGEAVTRIHDLPDLRNWKSGLHGGHRRVIEGFVMPQEVAS</sequence>
<dbReference type="Gene3D" id="3.30.70.2660">
    <property type="match status" value="1"/>
</dbReference>
<evidence type="ECO:0000313" key="3">
    <source>
        <dbReference type="Proteomes" id="UP000316801"/>
    </source>
</evidence>
<dbReference type="InterPro" id="IPR010147">
    <property type="entry name" value="CRISPR-assoc_prot_CasD"/>
</dbReference>
<evidence type="ECO:0000256" key="1">
    <source>
        <dbReference type="ARBA" id="ARBA00023118"/>
    </source>
</evidence>
<comment type="caution">
    <text evidence="2">The sequence shown here is derived from an EMBL/GenBank/DDBJ whole genome shotgun (WGS) entry which is preliminary data.</text>
</comment>
<keyword evidence="3" id="KW-1185">Reference proteome</keyword>
<protein>
    <submittedName>
        <fullName evidence="2">Type I-E CRISPR-associated protein Cas5/CasD</fullName>
    </submittedName>
</protein>
<evidence type="ECO:0000313" key="2">
    <source>
        <dbReference type="EMBL" id="TRL42330.1"/>
    </source>
</evidence>
<dbReference type="GO" id="GO:0003723">
    <property type="term" value="F:RNA binding"/>
    <property type="evidence" value="ECO:0007669"/>
    <property type="project" value="InterPro"/>
</dbReference>
<organism evidence="2 3">
    <name type="scientific">Rhizobium straminoryzae</name>
    <dbReference type="NCBI Taxonomy" id="1387186"/>
    <lineage>
        <taxon>Bacteria</taxon>
        <taxon>Pseudomonadati</taxon>
        <taxon>Pseudomonadota</taxon>
        <taxon>Alphaproteobacteria</taxon>
        <taxon>Hyphomicrobiales</taxon>
        <taxon>Rhizobiaceae</taxon>
        <taxon>Rhizobium/Agrobacterium group</taxon>
        <taxon>Rhizobium</taxon>
    </lineage>
</organism>
<keyword evidence="1" id="KW-0051">Antiviral defense</keyword>
<dbReference type="NCBIfam" id="TIGR01868">
    <property type="entry name" value="casD_Cas5e"/>
    <property type="match status" value="1"/>
</dbReference>
<gene>
    <name evidence="2" type="primary">cas5e</name>
    <name evidence="2" type="ORF">FNA46_02150</name>
</gene>
<dbReference type="AlphaFoldDB" id="A0A549THD4"/>
<dbReference type="EMBL" id="VJMG01000006">
    <property type="protein sequence ID" value="TRL42330.1"/>
    <property type="molecule type" value="Genomic_DNA"/>
</dbReference>
<dbReference type="Pfam" id="PF09704">
    <property type="entry name" value="Cas_Cas5d"/>
    <property type="match status" value="1"/>
</dbReference>
<dbReference type="GO" id="GO:0051607">
    <property type="term" value="P:defense response to virus"/>
    <property type="evidence" value="ECO:0007669"/>
    <property type="project" value="UniProtKB-KW"/>
</dbReference>
<dbReference type="GO" id="GO:0043571">
    <property type="term" value="P:maintenance of CRISPR repeat elements"/>
    <property type="evidence" value="ECO:0007669"/>
    <property type="project" value="InterPro"/>
</dbReference>
<dbReference type="InterPro" id="IPR021124">
    <property type="entry name" value="CRISPR-assoc_prot_Cas5"/>
</dbReference>
<dbReference type="CDD" id="cd09756">
    <property type="entry name" value="Cas5_I-E"/>
    <property type="match status" value="1"/>
</dbReference>
<dbReference type="Proteomes" id="UP000316801">
    <property type="component" value="Unassembled WGS sequence"/>
</dbReference>
<accession>A0A549THD4</accession>
<dbReference type="InterPro" id="IPR013422">
    <property type="entry name" value="CRISPR-assoc_prot_Cas5_N"/>
</dbReference>
<reference evidence="2 3" key="1">
    <citation type="submission" date="2019-07" db="EMBL/GenBank/DDBJ databases">
        <title>Ln-dependent methylotrophs.</title>
        <authorList>
            <person name="Tani A."/>
        </authorList>
    </citation>
    <scope>NUCLEOTIDE SEQUENCE [LARGE SCALE GENOMIC DNA]</scope>
    <source>
        <strain evidence="2 3">SM12</strain>
    </source>
</reference>
<dbReference type="NCBIfam" id="TIGR02593">
    <property type="entry name" value="CRISPR_cas5"/>
    <property type="match status" value="1"/>
</dbReference>